<dbReference type="InterPro" id="IPR000058">
    <property type="entry name" value="Znf_AN1"/>
</dbReference>
<dbReference type="InterPro" id="IPR035896">
    <property type="entry name" value="AN1-like_Znf"/>
</dbReference>
<dbReference type="PANTHER" id="PTHR14677:SF20">
    <property type="entry name" value="ZINC FINGER AN1-TYPE CONTAINING 2A-RELATED"/>
    <property type="match status" value="1"/>
</dbReference>
<dbReference type="Pfam" id="PF01428">
    <property type="entry name" value="zf-AN1"/>
    <property type="match status" value="2"/>
</dbReference>
<dbReference type="SUPFAM" id="SSF118310">
    <property type="entry name" value="AN1-like Zinc finger"/>
    <property type="match status" value="2"/>
</dbReference>
<dbReference type="SMART" id="SM00154">
    <property type="entry name" value="ZnF_AN1"/>
    <property type="match status" value="2"/>
</dbReference>
<evidence type="ECO:0000313" key="6">
    <source>
        <dbReference type="WBParaSite" id="SSTP_0001156600.1"/>
    </source>
</evidence>
<dbReference type="Proteomes" id="UP000035681">
    <property type="component" value="Unplaced"/>
</dbReference>
<keyword evidence="1" id="KW-0479">Metal-binding</keyword>
<dbReference type="WBParaSite" id="TCONS_00000507.p1">
    <property type="protein sequence ID" value="TCONS_00000507.p1"/>
    <property type="gene ID" value="XLOC_000513"/>
</dbReference>
<dbReference type="STRING" id="6248.A0A0K0EQ37"/>
<evidence type="ECO:0000256" key="3">
    <source>
        <dbReference type="ARBA" id="ARBA00022833"/>
    </source>
</evidence>
<proteinExistence type="predicted"/>
<dbReference type="WBParaSite" id="SSTP_0001156600.1">
    <property type="protein sequence ID" value="SSTP_0001156600.1"/>
    <property type="gene ID" value="SSTP_0001156600"/>
</dbReference>
<feature type="domain" description="AN1-type" evidence="4">
    <location>
        <begin position="65"/>
        <end position="104"/>
    </location>
</feature>
<evidence type="ECO:0000313" key="5">
    <source>
        <dbReference type="Proteomes" id="UP000035681"/>
    </source>
</evidence>
<organism evidence="6">
    <name type="scientific">Strongyloides stercoralis</name>
    <name type="common">Threadworm</name>
    <dbReference type="NCBI Taxonomy" id="6248"/>
    <lineage>
        <taxon>Eukaryota</taxon>
        <taxon>Metazoa</taxon>
        <taxon>Ecdysozoa</taxon>
        <taxon>Nematoda</taxon>
        <taxon>Chromadorea</taxon>
        <taxon>Rhabditida</taxon>
        <taxon>Tylenchina</taxon>
        <taxon>Panagrolaimomorpha</taxon>
        <taxon>Strongyloidoidea</taxon>
        <taxon>Strongyloididae</taxon>
        <taxon>Strongyloides</taxon>
    </lineage>
</organism>
<dbReference type="PANTHER" id="PTHR14677">
    <property type="entry name" value="ARSENITE INDUCUBLE RNA ASSOCIATED PROTEIN AIP-1-RELATED"/>
    <property type="match status" value="1"/>
</dbReference>
<feature type="domain" description="AN1-type" evidence="4">
    <location>
        <begin position="11"/>
        <end position="48"/>
    </location>
</feature>
<dbReference type="Gene3D" id="4.10.1110.10">
    <property type="entry name" value="AN1-like Zinc finger"/>
    <property type="match status" value="2"/>
</dbReference>
<dbReference type="GO" id="GO:0005737">
    <property type="term" value="C:cytoplasm"/>
    <property type="evidence" value="ECO:0007669"/>
    <property type="project" value="TreeGrafter"/>
</dbReference>
<evidence type="ECO:0000256" key="2">
    <source>
        <dbReference type="ARBA" id="ARBA00022771"/>
    </source>
</evidence>
<evidence type="ECO:0000259" key="4">
    <source>
        <dbReference type="SMART" id="SM00154"/>
    </source>
</evidence>
<dbReference type="AlphaFoldDB" id="A0A0K0EQ37"/>
<name>A0A0K0EQ37_STRER</name>
<reference evidence="6" key="1">
    <citation type="submission" date="2015-08" db="UniProtKB">
        <authorList>
            <consortium name="WormBaseParasite"/>
        </authorList>
    </citation>
    <scope>IDENTIFICATION</scope>
</reference>
<evidence type="ECO:0000313" key="7">
    <source>
        <dbReference type="WBParaSite" id="TCONS_00000507.p1"/>
    </source>
</evidence>
<sequence length="247" mass="28649">MAELPDLGRHCSLSSCNQLDYTPFLCNSCEKFYCGKHRFIHGCSNEDRQISDEDAKKNPMKIFLCSAENCNNKEVLRIECTYCQLNFCLNHKNPEGHHCKCMPIVKEKETLLPQAVIDRINQDEKEKKKVDDSKISNKKIKILTEKERLKLEKIETMKLKMRNSKIGIPEGEKFVVFLTTPDQKIRGAVVSKNWMFGRCIDEFIKQNPDIKIDIKNTKFISELGEELNFSDSLKVIFPNSVGRFTYQ</sequence>
<protein>
    <submittedName>
        <fullName evidence="6 7">AN1-type domain-containing protein</fullName>
    </submittedName>
</protein>
<dbReference type="GO" id="GO:0008270">
    <property type="term" value="F:zinc ion binding"/>
    <property type="evidence" value="ECO:0007669"/>
    <property type="project" value="UniProtKB-KW"/>
</dbReference>
<accession>A0A0K0EQ37</accession>
<keyword evidence="5" id="KW-1185">Reference proteome</keyword>
<keyword evidence="3" id="KW-0862">Zinc</keyword>
<evidence type="ECO:0000256" key="1">
    <source>
        <dbReference type="ARBA" id="ARBA00022723"/>
    </source>
</evidence>
<keyword evidence="2" id="KW-0863">Zinc-finger</keyword>